<dbReference type="PRINTS" id="PR00127">
    <property type="entry name" value="CLPPROTEASEP"/>
</dbReference>
<dbReference type="PANTHER" id="PTHR10381:SF70">
    <property type="entry name" value="ATP-DEPENDENT CLP PROTEASE PROTEOLYTIC SUBUNIT"/>
    <property type="match status" value="1"/>
</dbReference>
<keyword evidence="2" id="KW-0963">Cytoplasm</keyword>
<dbReference type="EMBL" id="QLYR01000018">
    <property type="protein sequence ID" value="RAQ21987.1"/>
    <property type="molecule type" value="Genomic_DNA"/>
</dbReference>
<dbReference type="InterPro" id="IPR001907">
    <property type="entry name" value="ClpP"/>
</dbReference>
<keyword evidence="5" id="KW-0720">Serine protease</keyword>
<keyword evidence="7" id="KW-1133">Transmembrane helix</keyword>
<dbReference type="GO" id="GO:0004176">
    <property type="term" value="F:ATP-dependent peptidase activity"/>
    <property type="evidence" value="ECO:0007669"/>
    <property type="project" value="InterPro"/>
</dbReference>
<keyword evidence="7" id="KW-0812">Transmembrane</keyword>
<accession>A0A328U839</accession>
<dbReference type="InterPro" id="IPR029045">
    <property type="entry name" value="ClpP/crotonase-like_dom_sf"/>
</dbReference>
<keyword evidence="7" id="KW-0472">Membrane</keyword>
<evidence type="ECO:0000313" key="8">
    <source>
        <dbReference type="EMBL" id="RAQ21987.1"/>
    </source>
</evidence>
<protein>
    <recommendedName>
        <fullName evidence="6">ATP-dependent Clp protease proteolytic subunit</fullName>
    </recommendedName>
</protein>
<name>A0A328U839_9FIRM</name>
<keyword evidence="4" id="KW-0378">Hydrolase</keyword>
<dbReference type="InterPro" id="IPR023562">
    <property type="entry name" value="ClpP/TepA"/>
</dbReference>
<reference evidence="8 9" key="1">
    <citation type="submission" date="2018-06" db="EMBL/GenBank/DDBJ databases">
        <title>Noncontiguous genome sequence of Ruminococcaceae bacterium ASD2818.</title>
        <authorList>
            <person name="Chaplin A.V."/>
            <person name="Sokolova S.R."/>
            <person name="Kochetkova T.O."/>
            <person name="Goltsov A.Y."/>
            <person name="Trofimov D.Y."/>
            <person name="Efimov B.A."/>
        </authorList>
    </citation>
    <scope>NUCLEOTIDE SEQUENCE [LARGE SCALE GENOMIC DNA]</scope>
    <source>
        <strain evidence="8 9">ASD2818</strain>
    </source>
</reference>
<dbReference type="SUPFAM" id="SSF52096">
    <property type="entry name" value="ClpP/crotonase"/>
    <property type="match status" value="1"/>
</dbReference>
<sequence length="259" mass="29043">MRKNMWEIKQAASENTLDLFIYGDVEGDSYDWWTDEVIRSETSANFFREELAKYPNVTEINIYINSYGGSVFEGTAIYNQLKRHPAHKTVYVDGFACSIASVIAMAGNTVIMPKNALMMIHNMWMGTVGNAAELRKAADDLDVINAAGRQAYLQKAAGNLSEETLIQMMDEETWLTAEQCIQYGLADQFAEQEADMSNAGQILQKANLNLEQRIGIQRSLAAQLRDLVQKLPENPKDNMKQSKEPGPSIMRMLAGIFNV</sequence>
<dbReference type="PANTHER" id="PTHR10381">
    <property type="entry name" value="ATP-DEPENDENT CLP PROTEASE PROTEOLYTIC SUBUNIT"/>
    <property type="match status" value="1"/>
</dbReference>
<evidence type="ECO:0000256" key="7">
    <source>
        <dbReference type="SAM" id="Phobius"/>
    </source>
</evidence>
<gene>
    <name evidence="8" type="ORF">DPQ25_13880</name>
</gene>
<dbReference type="Gene3D" id="3.90.226.10">
    <property type="entry name" value="2-enoyl-CoA Hydratase, Chain A, domain 1"/>
    <property type="match status" value="1"/>
</dbReference>
<keyword evidence="3 8" id="KW-0645">Protease</keyword>
<dbReference type="GO" id="GO:0009368">
    <property type="term" value="C:endopeptidase Clp complex"/>
    <property type="evidence" value="ECO:0007669"/>
    <property type="project" value="TreeGrafter"/>
</dbReference>
<comment type="caution">
    <text evidence="8">The sequence shown here is derived from an EMBL/GenBank/DDBJ whole genome shotgun (WGS) entry which is preliminary data.</text>
</comment>
<dbReference type="GO" id="GO:0006515">
    <property type="term" value="P:protein quality control for misfolded or incompletely synthesized proteins"/>
    <property type="evidence" value="ECO:0007669"/>
    <property type="project" value="TreeGrafter"/>
</dbReference>
<keyword evidence="9" id="KW-1185">Reference proteome</keyword>
<comment type="similarity">
    <text evidence="1 6">Belongs to the peptidase S14 family.</text>
</comment>
<evidence type="ECO:0000256" key="3">
    <source>
        <dbReference type="ARBA" id="ARBA00022670"/>
    </source>
</evidence>
<proteinExistence type="inferred from homology"/>
<evidence type="ECO:0000313" key="9">
    <source>
        <dbReference type="Proteomes" id="UP000249377"/>
    </source>
</evidence>
<feature type="transmembrane region" description="Helical" evidence="7">
    <location>
        <begin position="90"/>
        <end position="111"/>
    </location>
</feature>
<dbReference type="Proteomes" id="UP000249377">
    <property type="component" value="Unassembled WGS sequence"/>
</dbReference>
<evidence type="ECO:0000256" key="4">
    <source>
        <dbReference type="ARBA" id="ARBA00022801"/>
    </source>
</evidence>
<evidence type="ECO:0000256" key="2">
    <source>
        <dbReference type="ARBA" id="ARBA00022490"/>
    </source>
</evidence>
<dbReference type="Pfam" id="PF00574">
    <property type="entry name" value="CLP_protease"/>
    <property type="match status" value="1"/>
</dbReference>
<dbReference type="NCBIfam" id="NF045542">
    <property type="entry name" value="Clp_rel_HeadMat"/>
    <property type="match status" value="1"/>
</dbReference>
<evidence type="ECO:0000256" key="6">
    <source>
        <dbReference type="RuleBase" id="RU003567"/>
    </source>
</evidence>
<organism evidence="8 9">
    <name type="scientific">Hydrogeniiclostridium mannosilyticum</name>
    <dbReference type="NCBI Taxonomy" id="2764322"/>
    <lineage>
        <taxon>Bacteria</taxon>
        <taxon>Bacillati</taxon>
        <taxon>Bacillota</taxon>
        <taxon>Clostridia</taxon>
        <taxon>Eubacteriales</taxon>
        <taxon>Acutalibacteraceae</taxon>
        <taxon>Hydrogeniiclostridium</taxon>
    </lineage>
</organism>
<dbReference type="GO" id="GO:0004252">
    <property type="term" value="F:serine-type endopeptidase activity"/>
    <property type="evidence" value="ECO:0007669"/>
    <property type="project" value="InterPro"/>
</dbReference>
<evidence type="ECO:0000256" key="1">
    <source>
        <dbReference type="ARBA" id="ARBA00007039"/>
    </source>
</evidence>
<dbReference type="RefSeq" id="WP_112333776.1">
    <property type="nucleotide sequence ID" value="NZ_QLYR01000018.1"/>
</dbReference>
<dbReference type="AlphaFoldDB" id="A0A328U839"/>
<dbReference type="GO" id="GO:0051117">
    <property type="term" value="F:ATPase binding"/>
    <property type="evidence" value="ECO:0007669"/>
    <property type="project" value="TreeGrafter"/>
</dbReference>
<dbReference type="CDD" id="cd07016">
    <property type="entry name" value="S14_ClpP_1"/>
    <property type="match status" value="1"/>
</dbReference>
<evidence type="ECO:0000256" key="5">
    <source>
        <dbReference type="ARBA" id="ARBA00022825"/>
    </source>
</evidence>